<evidence type="ECO:0000313" key="3">
    <source>
        <dbReference type="Proteomes" id="UP000078540"/>
    </source>
</evidence>
<protein>
    <submittedName>
        <fullName evidence="2">Uncharacterized protein</fullName>
    </submittedName>
</protein>
<dbReference type="AlphaFoldDB" id="A0A195B2P4"/>
<evidence type="ECO:0000256" key="1">
    <source>
        <dbReference type="SAM" id="MobiDB-lite"/>
    </source>
</evidence>
<keyword evidence="3" id="KW-1185">Reference proteome</keyword>
<dbReference type="EMBL" id="KQ976641">
    <property type="protein sequence ID" value="KYM78751.1"/>
    <property type="molecule type" value="Genomic_DNA"/>
</dbReference>
<evidence type="ECO:0000313" key="2">
    <source>
        <dbReference type="EMBL" id="KYM78751.1"/>
    </source>
</evidence>
<feature type="compositionally biased region" description="Low complexity" evidence="1">
    <location>
        <begin position="170"/>
        <end position="181"/>
    </location>
</feature>
<accession>A0A195B2P4</accession>
<proteinExistence type="predicted"/>
<sequence>GVEFLHKLPHKLHTVQQEADNDEAGVIPELLHHQIAPILLSSAAVIGATAYCRVKRVGLVQVARLADVEGPPEVTLPLLMPVLRQVTQPVEQLLALFEQVTEFENDFALMVVHASHHDHLFGESRPRPDAGWTPFSTTRSRRARVMAPGDSATLLHGAYDDGDHGDQSILAHPASGGAACAPPLPLPTPS</sequence>
<dbReference type="Proteomes" id="UP000078540">
    <property type="component" value="Unassembled WGS sequence"/>
</dbReference>
<reference evidence="2 3" key="1">
    <citation type="submission" date="2015-09" db="EMBL/GenBank/DDBJ databases">
        <title>Atta colombica WGS genome.</title>
        <authorList>
            <person name="Nygaard S."/>
            <person name="Hu H."/>
            <person name="Boomsma J."/>
            <person name="Zhang G."/>
        </authorList>
    </citation>
    <scope>NUCLEOTIDE SEQUENCE [LARGE SCALE GENOMIC DNA]</scope>
    <source>
        <strain evidence="2">Treedump-2</strain>
        <tissue evidence="2">Whole body</tissue>
    </source>
</reference>
<organism evidence="2 3">
    <name type="scientific">Atta colombica</name>
    <dbReference type="NCBI Taxonomy" id="520822"/>
    <lineage>
        <taxon>Eukaryota</taxon>
        <taxon>Metazoa</taxon>
        <taxon>Ecdysozoa</taxon>
        <taxon>Arthropoda</taxon>
        <taxon>Hexapoda</taxon>
        <taxon>Insecta</taxon>
        <taxon>Pterygota</taxon>
        <taxon>Neoptera</taxon>
        <taxon>Endopterygota</taxon>
        <taxon>Hymenoptera</taxon>
        <taxon>Apocrita</taxon>
        <taxon>Aculeata</taxon>
        <taxon>Formicoidea</taxon>
        <taxon>Formicidae</taxon>
        <taxon>Myrmicinae</taxon>
        <taxon>Atta</taxon>
    </lineage>
</organism>
<feature type="region of interest" description="Disordered" evidence="1">
    <location>
        <begin position="158"/>
        <end position="190"/>
    </location>
</feature>
<gene>
    <name evidence="2" type="ORF">ALC53_10805</name>
</gene>
<feature type="non-terminal residue" evidence="2">
    <location>
        <position position="1"/>
    </location>
</feature>
<name>A0A195B2P4_9HYME</name>